<dbReference type="InterPro" id="IPR036291">
    <property type="entry name" value="NAD(P)-bd_dom_sf"/>
</dbReference>
<name>A0A9X1AK67_9SPHN</name>
<evidence type="ECO:0000313" key="4">
    <source>
        <dbReference type="Proteomes" id="UP001138757"/>
    </source>
</evidence>
<evidence type="ECO:0000256" key="1">
    <source>
        <dbReference type="ARBA" id="ARBA00006484"/>
    </source>
</evidence>
<dbReference type="PANTHER" id="PTHR43639:SF1">
    <property type="entry name" value="SHORT-CHAIN DEHYDROGENASE_REDUCTASE FAMILY PROTEIN"/>
    <property type="match status" value="1"/>
</dbReference>
<dbReference type="PANTHER" id="PTHR43639">
    <property type="entry name" value="OXIDOREDUCTASE, SHORT-CHAIN DEHYDROGENASE/REDUCTASE FAMILY (AFU_ORTHOLOGUE AFUA_5G02870)"/>
    <property type="match status" value="1"/>
</dbReference>
<dbReference type="GO" id="GO:0016491">
    <property type="term" value="F:oxidoreductase activity"/>
    <property type="evidence" value="ECO:0007669"/>
    <property type="project" value="UniProtKB-KW"/>
</dbReference>
<dbReference type="Gene3D" id="3.40.50.720">
    <property type="entry name" value="NAD(P)-binding Rossmann-like Domain"/>
    <property type="match status" value="1"/>
</dbReference>
<evidence type="ECO:0000256" key="2">
    <source>
        <dbReference type="ARBA" id="ARBA00023002"/>
    </source>
</evidence>
<accession>A0A9X1AK67</accession>
<sequence length="254" mass="26824">MTPAQPLALVTGGHRRLGARIAMRLARAGYALAIHGRHDAEPHPFLAGCLAETGVPWAGFVADFLDDAEVQGLMPAVIAQFGRAPDLLVNSASLFGQDRLDTVTPSDLADHFAVNASVPVLLTQAFVKADRSGPANVSVVNILDQRLAQPHGDQLAYTLAKYALEGFTKIAARELAPHVRVNAVAPGLTLVTEDYAEAQVDRLAASMPLGRLPGTEDVADAVLYLAGAAAVTGQTVYVDGGAHMRSFARDFMHL</sequence>
<proteinExistence type="inferred from homology"/>
<evidence type="ECO:0000313" key="3">
    <source>
        <dbReference type="EMBL" id="MBT2185820.1"/>
    </source>
</evidence>
<keyword evidence="4" id="KW-1185">Reference proteome</keyword>
<dbReference type="Pfam" id="PF13561">
    <property type="entry name" value="adh_short_C2"/>
    <property type="match status" value="1"/>
</dbReference>
<dbReference type="AlphaFoldDB" id="A0A9X1AK67"/>
<dbReference type="RefSeq" id="WP_214621540.1">
    <property type="nucleotide sequence ID" value="NZ_JAHGAW010000001.1"/>
</dbReference>
<dbReference type="EMBL" id="JAHGAW010000001">
    <property type="protein sequence ID" value="MBT2185820.1"/>
    <property type="molecule type" value="Genomic_DNA"/>
</dbReference>
<reference evidence="3" key="1">
    <citation type="submission" date="2021-05" db="EMBL/GenBank/DDBJ databases">
        <title>Genome of Sphingobium sp. strain.</title>
        <authorList>
            <person name="Fan R."/>
        </authorList>
    </citation>
    <scope>NUCLEOTIDE SEQUENCE</scope>
    <source>
        <strain evidence="3">H33</strain>
    </source>
</reference>
<comment type="similarity">
    <text evidence="1">Belongs to the short-chain dehydrogenases/reductases (SDR) family.</text>
</comment>
<protein>
    <submittedName>
        <fullName evidence="3">SDR family oxidoreductase</fullName>
    </submittedName>
</protein>
<dbReference type="SUPFAM" id="SSF51735">
    <property type="entry name" value="NAD(P)-binding Rossmann-fold domains"/>
    <property type="match status" value="1"/>
</dbReference>
<gene>
    <name evidence="3" type="ORF">KK488_02560</name>
</gene>
<keyword evidence="2" id="KW-0560">Oxidoreductase</keyword>
<dbReference type="Proteomes" id="UP001138757">
    <property type="component" value="Unassembled WGS sequence"/>
</dbReference>
<dbReference type="PRINTS" id="PR00081">
    <property type="entry name" value="GDHRDH"/>
</dbReference>
<dbReference type="InterPro" id="IPR002347">
    <property type="entry name" value="SDR_fam"/>
</dbReference>
<comment type="caution">
    <text evidence="3">The sequence shown here is derived from an EMBL/GenBank/DDBJ whole genome shotgun (WGS) entry which is preliminary data.</text>
</comment>
<organism evidence="3 4">
    <name type="scientific">Sphingobium nicotianae</name>
    <dbReference type="NCBI Taxonomy" id="2782607"/>
    <lineage>
        <taxon>Bacteria</taxon>
        <taxon>Pseudomonadati</taxon>
        <taxon>Pseudomonadota</taxon>
        <taxon>Alphaproteobacteria</taxon>
        <taxon>Sphingomonadales</taxon>
        <taxon>Sphingomonadaceae</taxon>
        <taxon>Sphingobium</taxon>
    </lineage>
</organism>